<dbReference type="SUPFAM" id="SSF51338">
    <property type="entry name" value="Composite domain of metallo-dependent hydrolases"/>
    <property type="match status" value="2"/>
</dbReference>
<dbReference type="EMBL" id="CP136594">
    <property type="protein sequence ID" value="WOE75202.1"/>
    <property type="molecule type" value="Genomic_DNA"/>
</dbReference>
<keyword evidence="3" id="KW-1185">Reference proteome</keyword>
<dbReference type="InterPro" id="IPR032466">
    <property type="entry name" value="Metal_Hydrolase"/>
</dbReference>
<name>A0AA97F8G1_9SPHN</name>
<dbReference type="SUPFAM" id="SSF51556">
    <property type="entry name" value="Metallo-dependent hydrolases"/>
    <property type="match status" value="1"/>
</dbReference>
<evidence type="ECO:0000313" key="2">
    <source>
        <dbReference type="EMBL" id="WOE75202.1"/>
    </source>
</evidence>
<protein>
    <submittedName>
        <fullName evidence="2">Amidohydrolase family protein</fullName>
    </submittedName>
</protein>
<gene>
    <name evidence="2" type="ORF">RB602_00340</name>
</gene>
<dbReference type="InterPro" id="IPR011059">
    <property type="entry name" value="Metal-dep_hydrolase_composite"/>
</dbReference>
<reference evidence="2 3" key="1">
    <citation type="submission" date="2023-10" db="EMBL/GenBank/DDBJ databases">
        <title>Complete genome sequence of a Sphingomonadaceae bacterium.</title>
        <authorList>
            <person name="Yan C."/>
        </authorList>
    </citation>
    <scope>NUCLEOTIDE SEQUENCE [LARGE SCALE GENOMIC DNA]</scope>
    <source>
        <strain evidence="2 3">SCSIO 66989</strain>
    </source>
</reference>
<dbReference type="PANTHER" id="PTHR43135:SF3">
    <property type="entry name" value="ALPHA-D-RIBOSE 1-METHYLPHOSPHONATE 5-TRIPHOSPHATE DIPHOSPHATASE"/>
    <property type="match status" value="1"/>
</dbReference>
<feature type="domain" description="Amidohydrolase-related" evidence="1">
    <location>
        <begin position="54"/>
        <end position="401"/>
    </location>
</feature>
<dbReference type="CDD" id="cd01299">
    <property type="entry name" value="Met_dep_hydrolase_A"/>
    <property type="match status" value="1"/>
</dbReference>
<dbReference type="Gene3D" id="2.30.40.10">
    <property type="entry name" value="Urease, subunit C, domain 1"/>
    <property type="match status" value="1"/>
</dbReference>
<dbReference type="InterPro" id="IPR051781">
    <property type="entry name" value="Metallo-dep_Hydrolase"/>
</dbReference>
<dbReference type="Pfam" id="PF01979">
    <property type="entry name" value="Amidohydro_1"/>
    <property type="match status" value="1"/>
</dbReference>
<dbReference type="InterPro" id="IPR006680">
    <property type="entry name" value="Amidohydro-rel"/>
</dbReference>
<proteinExistence type="predicted"/>
<dbReference type="PANTHER" id="PTHR43135">
    <property type="entry name" value="ALPHA-D-RIBOSE 1-METHYLPHOSPHONATE 5-TRIPHOSPHATE DIPHOSPHATASE"/>
    <property type="match status" value="1"/>
</dbReference>
<accession>A0AA97F8G1</accession>
<evidence type="ECO:0000259" key="1">
    <source>
        <dbReference type="Pfam" id="PF01979"/>
    </source>
</evidence>
<dbReference type="InterPro" id="IPR057744">
    <property type="entry name" value="OTAase-like"/>
</dbReference>
<dbReference type="Proteomes" id="UP001302429">
    <property type="component" value="Chromosome"/>
</dbReference>
<dbReference type="AlphaFoldDB" id="A0AA97F8G1"/>
<sequence>MSFALTNFRLFDGENLLDGLHRAVVVEGDRIADIYDSVEALSPEVERIDLNGSTLMPGLIDAHFHCNSPSLDVGSIDHLHPSHLAQFAREHLESMLNRGFTTVRDAGGADYGLVKSIEEGLISGPRLFIAGRAISQTGGHGDLRAAHAFEPCGCGYKGVLAMVVDGEDAMRAAVRNELRKGAHQIKLFVSGGVLSPTDPIWMDQFTDVEIKAAVEEAERWRTYVMAHSHTAEASTRCSVNGVRSIEHGTLIDAEAAKIIADHQTYVVPTISVMQSLGEEVKTLPQAAMDKLDRLLDEAGEAIAHCHKAGVKLGLGTDLFGELHGRELNEFTARAQIDGALNALRSATSVNAEVMDMKGQIGVIQKGAFADMIAIDGNPIENIGLFDDPDNTIRMIMRGGKTIRNTLDCGVA</sequence>
<evidence type="ECO:0000313" key="3">
    <source>
        <dbReference type="Proteomes" id="UP001302429"/>
    </source>
</evidence>
<dbReference type="GO" id="GO:0016810">
    <property type="term" value="F:hydrolase activity, acting on carbon-nitrogen (but not peptide) bonds"/>
    <property type="evidence" value="ECO:0007669"/>
    <property type="project" value="InterPro"/>
</dbReference>
<dbReference type="KEGG" id="acoa:RB602_00340"/>
<dbReference type="Gene3D" id="3.20.20.140">
    <property type="entry name" value="Metal-dependent hydrolases"/>
    <property type="match status" value="1"/>
</dbReference>
<dbReference type="RefSeq" id="WP_317081898.1">
    <property type="nucleotide sequence ID" value="NZ_CP136594.1"/>
</dbReference>
<organism evidence="2 3">
    <name type="scientific">Alterisphingorhabdus coralli</name>
    <dbReference type="NCBI Taxonomy" id="3071408"/>
    <lineage>
        <taxon>Bacteria</taxon>
        <taxon>Pseudomonadati</taxon>
        <taxon>Pseudomonadota</taxon>
        <taxon>Alphaproteobacteria</taxon>
        <taxon>Sphingomonadales</taxon>
        <taxon>Sphingomonadaceae</taxon>
        <taxon>Alterisphingorhabdus (ex Yan et al. 2024)</taxon>
    </lineage>
</organism>